<dbReference type="Proteomes" id="UP000671868">
    <property type="component" value="Chromosome"/>
</dbReference>
<evidence type="ECO:0000313" key="3">
    <source>
        <dbReference type="Proteomes" id="UP000671868"/>
    </source>
</evidence>
<sequence>MSQRDRRTSDEIEHEIHQTRARLDETLHEIEERFSPQTLMNTTYDYLRHGGAENALSSLGRTIRENPLPVMVTGIGLGWLLLAQRRSGHDHDYLDREPYAGGYPGSTLPVTRMPDGDTAPGGGISGAGTTTLGHDPAALGASPQHGEAEHGHGAGMTHKAQQMAGHMRDRAQHMGGQVRDRAQHVSDQMRERAQHMGGQMRDRTSRLRDRQHSTMQAVSHRARDAGAQTSHFVQDHPLVAGALGIAMGAVLGSLFSPTRAENRHLGEMRDRALQRAEDAGRDQLARAEEKIHETADRLKEEARTAQPSNSSSYVENPSSEARYAKAGSASTSGSPGPGRETAAGKGGTGTSTASAGGPSGTTASGSRSANPQPPGASGSKPGDSGSTPSRGA</sequence>
<gene>
    <name evidence="2" type="ORF">HNO51_03415</name>
</gene>
<accession>A0ABX7W0U6</accession>
<dbReference type="EMBL" id="CP053381">
    <property type="protein sequence ID" value="QTP53810.1"/>
    <property type="molecule type" value="Genomic_DNA"/>
</dbReference>
<feature type="compositionally biased region" description="Low complexity" evidence="1">
    <location>
        <begin position="350"/>
        <end position="369"/>
    </location>
</feature>
<dbReference type="Pfam" id="PF12277">
    <property type="entry name" value="DUF3618"/>
    <property type="match status" value="1"/>
</dbReference>
<keyword evidence="3" id="KW-1185">Reference proteome</keyword>
<evidence type="ECO:0000256" key="1">
    <source>
        <dbReference type="SAM" id="MobiDB-lite"/>
    </source>
</evidence>
<protein>
    <submittedName>
        <fullName evidence="2">DUF3618 domain-containing protein</fullName>
    </submittedName>
</protein>
<feature type="compositionally biased region" description="Low complexity" evidence="1">
    <location>
        <begin position="307"/>
        <end position="343"/>
    </location>
</feature>
<organism evidence="2 3">
    <name type="scientific">Billgrantia sulfidoxydans</name>
    <dbReference type="NCBI Taxonomy" id="2733484"/>
    <lineage>
        <taxon>Bacteria</taxon>
        <taxon>Pseudomonadati</taxon>
        <taxon>Pseudomonadota</taxon>
        <taxon>Gammaproteobacteria</taxon>
        <taxon>Oceanospirillales</taxon>
        <taxon>Halomonadaceae</taxon>
        <taxon>Billgrantia</taxon>
    </lineage>
</organism>
<feature type="region of interest" description="Disordered" evidence="1">
    <location>
        <begin position="93"/>
        <end position="210"/>
    </location>
</feature>
<name>A0ABX7W0U6_9GAMM</name>
<proteinExistence type="predicted"/>
<feature type="compositionally biased region" description="Basic and acidic residues" evidence="1">
    <location>
        <begin position="166"/>
        <end position="210"/>
    </location>
</feature>
<dbReference type="InterPro" id="IPR022062">
    <property type="entry name" value="DUF3618"/>
</dbReference>
<feature type="region of interest" description="Disordered" evidence="1">
    <location>
        <begin position="295"/>
        <end position="392"/>
    </location>
</feature>
<dbReference type="RefSeq" id="WP_209538478.1">
    <property type="nucleotide sequence ID" value="NZ_CP053381.1"/>
</dbReference>
<evidence type="ECO:0000313" key="2">
    <source>
        <dbReference type="EMBL" id="QTP53810.1"/>
    </source>
</evidence>
<reference evidence="2 3" key="1">
    <citation type="journal article" date="2021" name="Front. Microbiol.">
        <title>Aerobic Denitrification and Heterotrophic Sulfur Oxidation in the Genus Halomonas Revealed by Six Novel Species Characterizations and Genome-Based Analysis.</title>
        <authorList>
            <person name="Wang L."/>
            <person name="Shao Z."/>
        </authorList>
    </citation>
    <scope>NUCLEOTIDE SEQUENCE [LARGE SCALE GENOMIC DNA]</scope>
    <source>
        <strain evidence="2 3">MCCC 1A11059</strain>
    </source>
</reference>